<accession>A0A6A1W0W6</accession>
<sequence length="104" mass="11890">MAVGPDVTDVDFYERGALDVDPYILVMTIWTFVTNSFEVYAGYESQWYLKEPPTILVPLIEDFELVDVDPALWYDVLPPPAEPVEDIGENEIIDLTFDTESRVD</sequence>
<comment type="caution">
    <text evidence="1">The sequence shown here is derived from an EMBL/GenBank/DDBJ whole genome shotgun (WGS) entry which is preliminary data.</text>
</comment>
<dbReference type="AlphaFoldDB" id="A0A6A1W0W6"/>
<organism evidence="1 2">
    <name type="scientific">Morella rubra</name>
    <name type="common">Chinese bayberry</name>
    <dbReference type="NCBI Taxonomy" id="262757"/>
    <lineage>
        <taxon>Eukaryota</taxon>
        <taxon>Viridiplantae</taxon>
        <taxon>Streptophyta</taxon>
        <taxon>Embryophyta</taxon>
        <taxon>Tracheophyta</taxon>
        <taxon>Spermatophyta</taxon>
        <taxon>Magnoliopsida</taxon>
        <taxon>eudicotyledons</taxon>
        <taxon>Gunneridae</taxon>
        <taxon>Pentapetalae</taxon>
        <taxon>rosids</taxon>
        <taxon>fabids</taxon>
        <taxon>Fagales</taxon>
        <taxon>Myricaceae</taxon>
        <taxon>Morella</taxon>
    </lineage>
</organism>
<reference evidence="1 2" key="1">
    <citation type="journal article" date="2019" name="Plant Biotechnol. J.">
        <title>The red bayberry genome and genetic basis of sex determination.</title>
        <authorList>
            <person name="Jia H.M."/>
            <person name="Jia H.J."/>
            <person name="Cai Q.L."/>
            <person name="Wang Y."/>
            <person name="Zhao H.B."/>
            <person name="Yang W.F."/>
            <person name="Wang G.Y."/>
            <person name="Li Y.H."/>
            <person name="Zhan D.L."/>
            <person name="Shen Y.T."/>
            <person name="Niu Q.F."/>
            <person name="Chang L."/>
            <person name="Qiu J."/>
            <person name="Zhao L."/>
            <person name="Xie H.B."/>
            <person name="Fu W.Y."/>
            <person name="Jin J."/>
            <person name="Li X.W."/>
            <person name="Jiao Y."/>
            <person name="Zhou C.C."/>
            <person name="Tu T."/>
            <person name="Chai C.Y."/>
            <person name="Gao J.L."/>
            <person name="Fan L.J."/>
            <person name="van de Weg E."/>
            <person name="Wang J.Y."/>
            <person name="Gao Z.S."/>
        </authorList>
    </citation>
    <scope>NUCLEOTIDE SEQUENCE [LARGE SCALE GENOMIC DNA]</scope>
    <source>
        <tissue evidence="1">Leaves</tissue>
    </source>
</reference>
<name>A0A6A1W0W6_9ROSI</name>
<protein>
    <submittedName>
        <fullName evidence="1">Uncharacterized protein</fullName>
    </submittedName>
</protein>
<keyword evidence="2" id="KW-1185">Reference proteome</keyword>
<dbReference type="Proteomes" id="UP000516437">
    <property type="component" value="Chromosome 3"/>
</dbReference>
<evidence type="ECO:0000313" key="1">
    <source>
        <dbReference type="EMBL" id="KAB1218862.1"/>
    </source>
</evidence>
<evidence type="ECO:0000313" key="2">
    <source>
        <dbReference type="Proteomes" id="UP000516437"/>
    </source>
</evidence>
<dbReference type="EMBL" id="RXIC02000021">
    <property type="protein sequence ID" value="KAB1218862.1"/>
    <property type="molecule type" value="Genomic_DNA"/>
</dbReference>
<proteinExistence type="predicted"/>
<gene>
    <name evidence="1" type="ORF">CJ030_MR3G018261</name>
</gene>